<evidence type="ECO:0000313" key="1">
    <source>
        <dbReference type="EMBL" id="MFC3175080.1"/>
    </source>
</evidence>
<dbReference type="InterPro" id="IPR009964">
    <property type="entry name" value="DUF1491"/>
</dbReference>
<dbReference type="EMBL" id="JBHRTQ010000010">
    <property type="protein sequence ID" value="MFC3175080.1"/>
    <property type="molecule type" value="Genomic_DNA"/>
</dbReference>
<reference evidence="2" key="1">
    <citation type="journal article" date="2019" name="Int. J. Syst. Evol. Microbiol.">
        <title>The Global Catalogue of Microorganisms (GCM) 10K type strain sequencing project: providing services to taxonomists for standard genome sequencing and annotation.</title>
        <authorList>
            <consortium name="The Broad Institute Genomics Platform"/>
            <consortium name="The Broad Institute Genome Sequencing Center for Infectious Disease"/>
            <person name="Wu L."/>
            <person name="Ma J."/>
        </authorList>
    </citation>
    <scope>NUCLEOTIDE SEQUENCE [LARGE SCALE GENOMIC DNA]</scope>
    <source>
        <strain evidence="2">KCTC 42984</strain>
    </source>
</reference>
<name>A0ABV7IR00_9SPHN</name>
<dbReference type="RefSeq" id="WP_379510452.1">
    <property type="nucleotide sequence ID" value="NZ_JBHRTQ010000010.1"/>
</dbReference>
<dbReference type="Proteomes" id="UP001595604">
    <property type="component" value="Unassembled WGS sequence"/>
</dbReference>
<dbReference type="Pfam" id="PF07372">
    <property type="entry name" value="DUF1491"/>
    <property type="match status" value="1"/>
</dbReference>
<protein>
    <submittedName>
        <fullName evidence="1">DUF1491 family protein</fullName>
    </submittedName>
</protein>
<organism evidence="1 2">
    <name type="scientific">Novosphingobium bradum</name>
    <dbReference type="NCBI Taxonomy" id="1737444"/>
    <lineage>
        <taxon>Bacteria</taxon>
        <taxon>Pseudomonadati</taxon>
        <taxon>Pseudomonadota</taxon>
        <taxon>Alphaproteobacteria</taxon>
        <taxon>Sphingomonadales</taxon>
        <taxon>Sphingomonadaceae</taxon>
        <taxon>Novosphingobium</taxon>
    </lineage>
</organism>
<evidence type="ECO:0000313" key="2">
    <source>
        <dbReference type="Proteomes" id="UP001595604"/>
    </source>
</evidence>
<proteinExistence type="predicted"/>
<dbReference type="Gene3D" id="3.40.1530.20">
    <property type="entry name" value="Protein of unknown function (DUF1491)"/>
    <property type="match status" value="1"/>
</dbReference>
<accession>A0ABV7IR00</accession>
<gene>
    <name evidence="1" type="ORF">ACFOD9_12545</name>
</gene>
<sequence length="110" mass="12102">MAEPEARLPSHVEAGALLRRVQQEGGFATVLARGEADAGTILVVLADRGAPPRAFERMPQLDGTRAWTLSRTGSAGDPQAFAEWLDRRRAQDPDLWIIELDIPQGERFIP</sequence>
<comment type="caution">
    <text evidence="1">The sequence shown here is derived from an EMBL/GenBank/DDBJ whole genome shotgun (WGS) entry which is preliminary data.</text>
</comment>
<keyword evidence="2" id="KW-1185">Reference proteome</keyword>